<evidence type="ECO:0000256" key="1">
    <source>
        <dbReference type="SAM" id="MobiDB-lite"/>
    </source>
</evidence>
<feature type="region of interest" description="Disordered" evidence="1">
    <location>
        <begin position="960"/>
        <end position="1055"/>
    </location>
</feature>
<feature type="region of interest" description="Disordered" evidence="1">
    <location>
        <begin position="1092"/>
        <end position="1133"/>
    </location>
</feature>
<dbReference type="AlphaFoldDB" id="A0A1R0H8Y9"/>
<feature type="region of interest" description="Disordered" evidence="1">
    <location>
        <begin position="624"/>
        <end position="647"/>
    </location>
</feature>
<evidence type="ECO:0000313" key="2">
    <source>
        <dbReference type="EMBL" id="OLY85574.1"/>
    </source>
</evidence>
<keyword evidence="3" id="KW-1185">Reference proteome</keyword>
<feature type="compositionally biased region" description="Acidic residues" evidence="1">
    <location>
        <begin position="19"/>
        <end position="38"/>
    </location>
</feature>
<feature type="compositionally biased region" description="Basic and acidic residues" evidence="1">
    <location>
        <begin position="1111"/>
        <end position="1122"/>
    </location>
</feature>
<feature type="region of interest" description="Disordered" evidence="1">
    <location>
        <begin position="860"/>
        <end position="945"/>
    </location>
</feature>
<accession>A0A1R0H8Y9</accession>
<proteinExistence type="predicted"/>
<feature type="compositionally biased region" description="Basic and acidic residues" evidence="1">
    <location>
        <begin position="883"/>
        <end position="898"/>
    </location>
</feature>
<dbReference type="EMBL" id="LSSL01000070">
    <property type="protein sequence ID" value="OLY85574.1"/>
    <property type="molecule type" value="Genomic_DNA"/>
</dbReference>
<gene>
    <name evidence="2" type="ORF">AYI68_g240</name>
</gene>
<feature type="region of interest" description="Disordered" evidence="1">
    <location>
        <begin position="1"/>
        <end position="56"/>
    </location>
</feature>
<evidence type="ECO:0000313" key="3">
    <source>
        <dbReference type="Proteomes" id="UP000187455"/>
    </source>
</evidence>
<sequence>MISENKKISITLSPHQELPDIDEDVEDIWESSESESSEDTSSSDQEDNENISMILGHPSLSKYVSKDQDDQNNDPYNSEKMSQLGDYDAIYNFSQGKNMNASTVYREKALAVIENIFYPMGTEDSAEDKSKTLEALDKRLTNSPGLSLIFEISKQKQKDKPFKDLRSAFEIPREIRGDSISSIATLTQDPKNIINNSYPTKSIHNYLLPKTESECFDLNTYLDDSYLDGYSNSNFKSYRTLWQNDSFGRYILGLGYVSKLCLDNRENYPIPEKVAEVPSISLTPTKEAPQISFPTEKAGKKANDIPSIIINSNYNDTKSTDNEDTDTSYEQNNDNGFIKDKESENLLTMYSLSGKDKQSKSRQYKKKQNSDATFLKELEKLSKPDITLIEMLNMEEEEFEIKRRNSRKQSKGITNPKNEAQMQFFEMIVANGVNGEKNGVSVGAPKRKNSYFRPIIDDENDNDQISTPINGSKNIKNLKSEQDLFKETFNLDFYDPTVGKIFLSEKEKQEHDQNTIPFGNKDRKASLNITFVLNNPKDPENNADGYSRKESIATIDSEHMILHEDIQKNRENLINRTSWIDELDKKLQKDDKDNYRKTDTLYLDRIEQAYYQQSEQEKDKNAQLGLLGSEPPGNISRKNRLSESKTYSYAESPAKNTISSEGLANIFRFSVGKPYGSNESKRKTMEPTRIEITHENTQIGKKHNVETVKINRFSTGSNILYDSKPINFENIGFKNEISGLSSEFNENESDKSTEPSIESNDRDENPGIINTNASEAHKSLPADLDIPIDLNLLDTSDLKLDSSNIKFPSSGDTKVPLEVEKVAEKSDKVVEQPVHEEKRKKKTGSNLFRVRSKIGIIKRKKSTENDLESEVEPSTSNRSYKRVSSEKRHVEMIDHNEQTDLSSKNTKKHSFNKERSRTPDNFSSGASIEDRNSTPNKALFRFKNKSSSFKKVSNMIEGFEKNWKAKSHKGKVNGASKITEKTESTTSADENASKEARFGNADADDELSAIEGKNEGQRRREIKPTESTSHQENKTPGFLKDDSDDITSNKIPEETFERSNTYSSLAKSYGTITTLRKKMTFKSKVNLFKSKKKLSETDASLPHTPNPELSDTVKRSKSEKQKGRFGFFTKKTG</sequence>
<protein>
    <submittedName>
        <fullName evidence="2">Uncharacterized protein</fullName>
    </submittedName>
</protein>
<organism evidence="2 3">
    <name type="scientific">Smittium mucronatum</name>
    <dbReference type="NCBI Taxonomy" id="133383"/>
    <lineage>
        <taxon>Eukaryota</taxon>
        <taxon>Fungi</taxon>
        <taxon>Fungi incertae sedis</taxon>
        <taxon>Zoopagomycota</taxon>
        <taxon>Kickxellomycotina</taxon>
        <taxon>Harpellomycetes</taxon>
        <taxon>Harpellales</taxon>
        <taxon>Legeriomycetaceae</taxon>
        <taxon>Smittium</taxon>
    </lineage>
</organism>
<comment type="caution">
    <text evidence="2">The sequence shown here is derived from an EMBL/GenBank/DDBJ whole genome shotgun (WGS) entry which is preliminary data.</text>
</comment>
<name>A0A1R0H8Y9_9FUNG</name>
<feature type="compositionally biased region" description="Basic and acidic residues" evidence="1">
    <location>
        <begin position="748"/>
        <end position="765"/>
    </location>
</feature>
<feature type="region of interest" description="Disordered" evidence="1">
    <location>
        <begin position="311"/>
        <end position="337"/>
    </location>
</feature>
<dbReference type="Proteomes" id="UP000187455">
    <property type="component" value="Unassembled WGS sequence"/>
</dbReference>
<reference evidence="2 3" key="1">
    <citation type="journal article" date="2016" name="Mol. Biol. Evol.">
        <title>Genome-Wide Survey of Gut Fungi (Harpellales) Reveals the First Horizontally Transferred Ubiquitin Gene from a Mosquito Host.</title>
        <authorList>
            <person name="Wang Y."/>
            <person name="White M.M."/>
            <person name="Kvist S."/>
            <person name="Moncalvo J.M."/>
        </authorList>
    </citation>
    <scope>NUCLEOTIDE SEQUENCE [LARGE SCALE GENOMIC DNA]</scope>
    <source>
        <strain evidence="2 3">ALG-7-W6</strain>
    </source>
</reference>
<feature type="compositionally biased region" description="Basic and acidic residues" evidence="1">
    <location>
        <begin position="1012"/>
        <end position="1033"/>
    </location>
</feature>
<dbReference type="OrthoDB" id="5633889at2759"/>
<feature type="region of interest" description="Disordered" evidence="1">
    <location>
        <begin position="743"/>
        <end position="774"/>
    </location>
</feature>